<reference evidence="1 2" key="1">
    <citation type="submission" date="2020-02" db="EMBL/GenBank/DDBJ databases">
        <title>Draft genome sequence of Limisphaera ngatamarikiensis NGM72.4T, a thermophilic Verrucomicrobia grouped in subdivision 3.</title>
        <authorList>
            <person name="Carere C.R."/>
            <person name="Steen J."/>
            <person name="Hugenholtz P."/>
            <person name="Stott M.B."/>
        </authorList>
    </citation>
    <scope>NUCLEOTIDE SEQUENCE [LARGE SCALE GENOMIC DNA]</scope>
    <source>
        <strain evidence="1 2">NGM72.4</strain>
    </source>
</reference>
<proteinExistence type="predicted"/>
<dbReference type="EMBL" id="JAAKYA010000094">
    <property type="protein sequence ID" value="NGO40455.1"/>
    <property type="molecule type" value="Genomic_DNA"/>
</dbReference>
<evidence type="ECO:0000313" key="1">
    <source>
        <dbReference type="EMBL" id="NGO40455.1"/>
    </source>
</evidence>
<dbReference type="PANTHER" id="PTHR32305">
    <property type="match status" value="1"/>
</dbReference>
<dbReference type="RefSeq" id="WP_165109073.1">
    <property type="nucleotide sequence ID" value="NZ_JAAKYA010000094.1"/>
</dbReference>
<dbReference type="NCBIfam" id="TIGR03696">
    <property type="entry name" value="Rhs_assc_core"/>
    <property type="match status" value="1"/>
</dbReference>
<keyword evidence="2" id="KW-1185">Reference proteome</keyword>
<dbReference type="Gene3D" id="2.180.10.10">
    <property type="entry name" value="RHS repeat-associated core"/>
    <property type="match status" value="1"/>
</dbReference>
<dbReference type="AlphaFoldDB" id="A0A6M1RV51"/>
<name>A0A6M1RV51_9BACT</name>
<dbReference type="Proteomes" id="UP000477311">
    <property type="component" value="Unassembled WGS sequence"/>
</dbReference>
<sequence length="484" mass="54055">WYGEVWVNNATGAVGVVVTNLGVVRGNRDRLQREVRTAVVVQTPELMNYDLDGNLVRDGRWVYSWDAENRLVRVMSWGVVDLRRVDWTYDALGRRVRQVRYVWTNNTWQVVEDLKLVSDPVWFGRHIAELNGTNGAVVRSYVWGLDLSESLDGAGGVGGLLWVRLNTGPASGVHFVTYDGNGNVWNLVSASTGTETARYEYGPFGEPLRLTGAAAGLNPFRFSTKRTEDGTGLVLYEYRAYSPALGRWLSRDPLGEQPGSFSLRSGPASLLGAQPYAFVLNAPVFRYDILGLLPPMDVPWWPPTRYPPPQPPAPRPSLHCRLAADLIRSFLNTPQEKAAWDRYVSGSGGTWELSCRDMESVVSVARAGNGMTVLDMIEAERRRCKHGSRYWMNSTKEVAAVGAPWELALGYVELTISTTCACGVFSFSVCLDDTYDFDPKWRKTHRFADAEIKTTLVWAAENALKCGWRPYQITGCYHGAECTF</sequence>
<feature type="non-terminal residue" evidence="1">
    <location>
        <position position="1"/>
    </location>
</feature>
<protein>
    <submittedName>
        <fullName evidence="1">RHS repeat-associated core domain-containing protein</fullName>
    </submittedName>
</protein>
<evidence type="ECO:0000313" key="2">
    <source>
        <dbReference type="Proteomes" id="UP000477311"/>
    </source>
</evidence>
<dbReference type="PANTHER" id="PTHR32305:SF15">
    <property type="entry name" value="PROTEIN RHSA-RELATED"/>
    <property type="match status" value="1"/>
</dbReference>
<dbReference type="InterPro" id="IPR022385">
    <property type="entry name" value="Rhs_assc_core"/>
</dbReference>
<gene>
    <name evidence="1" type="ORF">G4L39_13790</name>
</gene>
<accession>A0A6M1RV51</accession>
<comment type="caution">
    <text evidence="1">The sequence shown here is derived from an EMBL/GenBank/DDBJ whole genome shotgun (WGS) entry which is preliminary data.</text>
</comment>
<dbReference type="InterPro" id="IPR050708">
    <property type="entry name" value="T6SS_VgrG/RHS"/>
</dbReference>
<organism evidence="1 2">
    <name type="scientific">Limisphaera ngatamarikiensis</name>
    <dbReference type="NCBI Taxonomy" id="1324935"/>
    <lineage>
        <taxon>Bacteria</taxon>
        <taxon>Pseudomonadati</taxon>
        <taxon>Verrucomicrobiota</taxon>
        <taxon>Verrucomicrobiia</taxon>
        <taxon>Limisphaerales</taxon>
        <taxon>Limisphaeraceae</taxon>
        <taxon>Limisphaera</taxon>
    </lineage>
</organism>